<dbReference type="EMBL" id="BDIP01006276">
    <property type="protein sequence ID" value="GIQ90513.1"/>
    <property type="molecule type" value="Genomic_DNA"/>
</dbReference>
<dbReference type="GO" id="GO:0006508">
    <property type="term" value="P:proteolysis"/>
    <property type="evidence" value="ECO:0007669"/>
    <property type="project" value="InterPro"/>
</dbReference>
<keyword evidence="2" id="KW-1185">Reference proteome</keyword>
<accession>A0A9K3D7A7</accession>
<reference evidence="1 2" key="1">
    <citation type="journal article" date="2018" name="PLoS ONE">
        <title>The draft genome of Kipferlia bialata reveals reductive genome evolution in fornicate parasites.</title>
        <authorList>
            <person name="Tanifuji G."/>
            <person name="Takabayashi S."/>
            <person name="Kume K."/>
            <person name="Takagi M."/>
            <person name="Nakayama T."/>
            <person name="Kamikawa R."/>
            <person name="Inagaki Y."/>
            <person name="Hashimoto T."/>
        </authorList>
    </citation>
    <scope>NUCLEOTIDE SEQUENCE [LARGE SCALE GENOMIC DNA]</scope>
    <source>
        <strain evidence="1">NY0173</strain>
    </source>
</reference>
<dbReference type="PANTHER" id="PTHR43501">
    <property type="entry name" value="CYTOSOL NON-SPECIFIC DIPEPTIDASE"/>
    <property type="match status" value="1"/>
</dbReference>
<proteinExistence type="predicted"/>
<comment type="caution">
    <text evidence="1">The sequence shown here is derived from an EMBL/GenBank/DDBJ whole genome shotgun (WGS) entry which is preliminary data.</text>
</comment>
<evidence type="ECO:0000313" key="1">
    <source>
        <dbReference type="EMBL" id="GIQ90513.1"/>
    </source>
</evidence>
<feature type="non-terminal residue" evidence="1">
    <location>
        <position position="242"/>
    </location>
</feature>
<dbReference type="Proteomes" id="UP000265618">
    <property type="component" value="Unassembled WGS sequence"/>
</dbReference>
<dbReference type="PANTHER" id="PTHR43501:SF1">
    <property type="entry name" value="CYTOSOL NON-SPECIFIC DIPEPTIDASE"/>
    <property type="match status" value="1"/>
</dbReference>
<feature type="non-terminal residue" evidence="1">
    <location>
        <position position="1"/>
    </location>
</feature>
<evidence type="ECO:0000313" key="2">
    <source>
        <dbReference type="Proteomes" id="UP000265618"/>
    </source>
</evidence>
<dbReference type="InterPro" id="IPR001160">
    <property type="entry name" value="Peptidase_M20C"/>
</dbReference>
<sequence length="242" mass="25899">GFYYHYDLATQSCVEVVGKDEPVIAFTLRGLTGGHTGADIHRGRMNAVVTAATAIYANEGARLVKFWGGQAKNSIPREIKVVVAGVTREGMEGFSSLLRVHSETDPHAEIVFDTVPEGTLQCVSRAATDKFLSFILDAPTGVLAMSKQVEGLTETSHCVAIAHLDAAKGVARITASGRSAIPADLESLEERMRQLGQGAGLKLTGPLGKYMPWPPVADSRLLTVSQDAFEELYPMRPVAEGC</sequence>
<dbReference type="GO" id="GO:0005829">
    <property type="term" value="C:cytosol"/>
    <property type="evidence" value="ECO:0007669"/>
    <property type="project" value="TreeGrafter"/>
</dbReference>
<dbReference type="AlphaFoldDB" id="A0A9K3D7A7"/>
<protein>
    <recommendedName>
        <fullName evidence="3">Peptidase M20 dimerisation domain-containing protein</fullName>
    </recommendedName>
</protein>
<dbReference type="GO" id="GO:0070573">
    <property type="term" value="F:metallodipeptidase activity"/>
    <property type="evidence" value="ECO:0007669"/>
    <property type="project" value="TreeGrafter"/>
</dbReference>
<gene>
    <name evidence="1" type="ORF">KIPB_013335</name>
</gene>
<evidence type="ECO:0008006" key="3">
    <source>
        <dbReference type="Google" id="ProtNLM"/>
    </source>
</evidence>
<name>A0A9K3D7A7_9EUKA</name>
<organism evidence="1 2">
    <name type="scientific">Kipferlia bialata</name>
    <dbReference type="NCBI Taxonomy" id="797122"/>
    <lineage>
        <taxon>Eukaryota</taxon>
        <taxon>Metamonada</taxon>
        <taxon>Carpediemonas-like organisms</taxon>
        <taxon>Kipferlia</taxon>
    </lineage>
</organism>